<reference evidence="2 3" key="1">
    <citation type="submission" date="2019-03" db="EMBL/GenBank/DDBJ databases">
        <title>New insights into Acidothiobacillus thiooxidans sulfur metabolism through coupled gene expression, solution geochemistry, microscopy and spectroscopy analyses.</title>
        <authorList>
            <person name="Camacho D."/>
            <person name="Frazao R."/>
            <person name="Fouillen A."/>
            <person name="Nanci A."/>
            <person name="Lang B.F."/>
            <person name="Apte S.C."/>
            <person name="Baron C."/>
            <person name="Warren L.A."/>
        </authorList>
    </citation>
    <scope>NUCLEOTIDE SEQUENCE [LARGE SCALE GENOMIC DNA]</scope>
    <source>
        <strain evidence="2 3">ATCC 19377</strain>
    </source>
</reference>
<dbReference type="NCBIfam" id="TIGR00254">
    <property type="entry name" value="GGDEF"/>
    <property type="match status" value="1"/>
</dbReference>
<dbReference type="Gene3D" id="3.30.70.270">
    <property type="match status" value="1"/>
</dbReference>
<proteinExistence type="predicted"/>
<dbReference type="SUPFAM" id="SSF55073">
    <property type="entry name" value="Nucleotide cyclase"/>
    <property type="match status" value="1"/>
</dbReference>
<dbReference type="InterPro" id="IPR029787">
    <property type="entry name" value="Nucleotide_cyclase"/>
</dbReference>
<gene>
    <name evidence="2" type="ORF">DLNHIDIE_00508</name>
</gene>
<feature type="domain" description="GGDEF" evidence="1">
    <location>
        <begin position="583"/>
        <end position="719"/>
    </location>
</feature>
<dbReference type="PROSITE" id="PS50887">
    <property type="entry name" value="GGDEF"/>
    <property type="match status" value="1"/>
</dbReference>
<evidence type="ECO:0000313" key="2">
    <source>
        <dbReference type="EMBL" id="TQN50654.1"/>
    </source>
</evidence>
<evidence type="ECO:0000313" key="3">
    <source>
        <dbReference type="Proteomes" id="UP000315403"/>
    </source>
</evidence>
<dbReference type="AlphaFoldDB" id="A0A543Q2U5"/>
<dbReference type="RefSeq" id="WP_158627765.1">
    <property type="nucleotide sequence ID" value="NZ_SZUV01000001.1"/>
</dbReference>
<dbReference type="PANTHER" id="PTHR46663:SF2">
    <property type="entry name" value="GGDEF DOMAIN-CONTAINING PROTEIN"/>
    <property type="match status" value="1"/>
</dbReference>
<protein>
    <submittedName>
        <fullName evidence="2">Putative signaling protein</fullName>
    </submittedName>
</protein>
<dbReference type="InterPro" id="IPR043128">
    <property type="entry name" value="Rev_trsase/Diguanyl_cyclase"/>
</dbReference>
<evidence type="ECO:0000259" key="1">
    <source>
        <dbReference type="PROSITE" id="PS50887"/>
    </source>
</evidence>
<dbReference type="Proteomes" id="UP000315403">
    <property type="component" value="Unassembled WGS sequence"/>
</dbReference>
<dbReference type="Pfam" id="PF00990">
    <property type="entry name" value="GGDEF"/>
    <property type="match status" value="1"/>
</dbReference>
<dbReference type="GO" id="GO:0003824">
    <property type="term" value="F:catalytic activity"/>
    <property type="evidence" value="ECO:0007669"/>
    <property type="project" value="UniProtKB-ARBA"/>
</dbReference>
<accession>A0A543Q2U5</accession>
<dbReference type="CDD" id="cd01949">
    <property type="entry name" value="GGDEF"/>
    <property type="match status" value="1"/>
</dbReference>
<dbReference type="InterPro" id="IPR052163">
    <property type="entry name" value="DGC-Regulatory_Protein"/>
</dbReference>
<dbReference type="FunFam" id="3.30.70.270:FF:000001">
    <property type="entry name" value="Diguanylate cyclase domain protein"/>
    <property type="match status" value="1"/>
</dbReference>
<comment type="caution">
    <text evidence="2">The sequence shown here is derived from an EMBL/GenBank/DDBJ whole genome shotgun (WGS) entry which is preliminary data.</text>
</comment>
<organism evidence="2 3">
    <name type="scientific">Acidithiobacillus thiooxidans ATCC 19377</name>
    <dbReference type="NCBI Taxonomy" id="637390"/>
    <lineage>
        <taxon>Bacteria</taxon>
        <taxon>Pseudomonadati</taxon>
        <taxon>Pseudomonadota</taxon>
        <taxon>Acidithiobacillia</taxon>
        <taxon>Acidithiobacillales</taxon>
        <taxon>Acidithiobacillaceae</taxon>
        <taxon>Acidithiobacillus</taxon>
    </lineage>
</organism>
<dbReference type="PANTHER" id="PTHR46663">
    <property type="entry name" value="DIGUANYLATE CYCLASE DGCT-RELATED"/>
    <property type="match status" value="1"/>
</dbReference>
<sequence>MLKTLLLLFLLVGLSLAYRALVKNRKMFREMNAKADLQSALLEVDRLLGDSLTKDISSTMRQMADILAKRLDASLVWIGVQKTIDNAVSVMSLAGSHREVAVSLTIPLDADGSVRKTLDSGCVQRLSLKGDASYKHWPIADDATFHVSLSVPYRSLDGEKGVIVFFLPKSINTVSLSHTLWTRLADDFVVFLERRKNAVSVSRISGYQLAIVDFLKDILEVRELSAAYNLALSVLTTRADALSAWIVAYPDKKQTNTSNLLVASRGQIPEALLRMGLENDGVSRRWLDTVMERVREKERPCVDELRLNSALQTWKNTEPGMKNIAVIGAWPLWDDSGVHAVLFVSSTDPEYFSNNLQIFLHQLTEILHVADQQISNKAEILRRNLLYQALLDEADAVLKMNAEQPLLEEICRRLVGSTLFESAWLTRPAENLSLETLAFVSSVTEDANSLMEQITADLLRDRVLHVWKTGQALFPSEAGSANSAELPVALLPIIRNAKLWSVLVVRCCLVEHLISADVNELLHRVASLLGRGLDEMDLKKQLADEQNRQSWLANHDALTGLNNRRGLDTYFTHAMLRAQRNNTLLAILIIDLDDFKPINDSYGHEAGDRLLIKVSEALKSVTRSTDFLVRLGGDEFVILLEGLHKADDLLPVMDNIYKAVVTPFVLEAEIKVSVGCSAGLTLYPEDAATPDGLLRHADEALYVAKRNKQSRPRYWVSYLDILAAEKKA</sequence>
<name>A0A543Q2U5_ACITH</name>
<dbReference type="InterPro" id="IPR000160">
    <property type="entry name" value="GGDEF_dom"/>
</dbReference>
<dbReference type="EMBL" id="SZUV01000001">
    <property type="protein sequence ID" value="TQN50654.1"/>
    <property type="molecule type" value="Genomic_DNA"/>
</dbReference>
<dbReference type="SMART" id="SM00267">
    <property type="entry name" value="GGDEF"/>
    <property type="match status" value="1"/>
</dbReference>